<dbReference type="Proteomes" id="UP000192266">
    <property type="component" value="Unassembled WGS sequence"/>
</dbReference>
<keyword evidence="3 9" id="KW-0479">Metal-binding</keyword>
<evidence type="ECO:0000256" key="5">
    <source>
        <dbReference type="ARBA" id="ARBA00022833"/>
    </source>
</evidence>
<gene>
    <name evidence="11" type="ORF">SAMN00120144_1594</name>
</gene>
<dbReference type="GO" id="GO:0071555">
    <property type="term" value="P:cell wall organization"/>
    <property type="evidence" value="ECO:0007669"/>
    <property type="project" value="UniProtKB-KW"/>
</dbReference>
<keyword evidence="6 9" id="KW-0224">Dipeptidase</keyword>
<evidence type="ECO:0000256" key="7">
    <source>
        <dbReference type="ARBA" id="ARBA00023049"/>
    </source>
</evidence>
<proteinExistence type="inferred from homology"/>
<dbReference type="InterPro" id="IPR009045">
    <property type="entry name" value="Zn_M74/Hedgehog-like"/>
</dbReference>
<organism evidence="11 12">
    <name type="scientific">Hymenobacter roseosalivarius DSM 11622</name>
    <dbReference type="NCBI Taxonomy" id="645990"/>
    <lineage>
        <taxon>Bacteria</taxon>
        <taxon>Pseudomonadati</taxon>
        <taxon>Bacteroidota</taxon>
        <taxon>Cytophagia</taxon>
        <taxon>Cytophagales</taxon>
        <taxon>Hymenobacteraceae</taxon>
        <taxon>Hymenobacter</taxon>
    </lineage>
</organism>
<comment type="cofactor">
    <cofactor evidence="9">
        <name>Zn(2+)</name>
        <dbReference type="ChEBI" id="CHEBI:29105"/>
    </cofactor>
    <text evidence="9">Binds 1 zinc ion per subunit.</text>
</comment>
<accession>A0A1W1VWG6</accession>
<dbReference type="GO" id="GO:0160237">
    <property type="term" value="F:D-Ala-D-Ala dipeptidase activity"/>
    <property type="evidence" value="ECO:0007669"/>
    <property type="project" value="UniProtKB-EC"/>
</dbReference>
<comment type="catalytic activity">
    <reaction evidence="1 9 10">
        <text>D-alanyl-D-alanine + H2O = 2 D-alanine</text>
        <dbReference type="Rhea" id="RHEA:20661"/>
        <dbReference type="ChEBI" id="CHEBI:15377"/>
        <dbReference type="ChEBI" id="CHEBI:57416"/>
        <dbReference type="ChEBI" id="CHEBI:57822"/>
        <dbReference type="EC" id="3.4.13.22"/>
    </reaction>
</comment>
<comment type="similarity">
    <text evidence="9 10">Belongs to the peptidase M15D family.</text>
</comment>
<comment type="function">
    <text evidence="9 10">Catalyzes hydrolysis of the D-alanyl-D-alanine dipeptide.</text>
</comment>
<dbReference type="GO" id="GO:0008237">
    <property type="term" value="F:metallopeptidase activity"/>
    <property type="evidence" value="ECO:0007669"/>
    <property type="project" value="UniProtKB-KW"/>
</dbReference>
<feature type="site" description="Transition state stabilizer" evidence="9">
    <location>
        <position position="99"/>
    </location>
</feature>
<dbReference type="Pfam" id="PF01427">
    <property type="entry name" value="Peptidase_M15"/>
    <property type="match status" value="1"/>
</dbReference>
<dbReference type="OrthoDB" id="9801430at2"/>
<keyword evidence="5 9" id="KW-0862">Zinc</keyword>
<dbReference type="SUPFAM" id="SSF55166">
    <property type="entry name" value="Hedgehog/DD-peptidase"/>
    <property type="match status" value="1"/>
</dbReference>
<dbReference type="EMBL" id="FWWW01000076">
    <property type="protein sequence ID" value="SMB97712.1"/>
    <property type="molecule type" value="Genomic_DNA"/>
</dbReference>
<dbReference type="EC" id="3.4.13.22" evidence="9 10"/>
<evidence type="ECO:0000256" key="2">
    <source>
        <dbReference type="ARBA" id="ARBA00022670"/>
    </source>
</evidence>
<feature type="binding site" evidence="9">
    <location>
        <position position="126"/>
    </location>
    <ligand>
        <name>Zn(2+)</name>
        <dbReference type="ChEBI" id="CHEBI:29105"/>
        <note>catalytic</note>
    </ligand>
</feature>
<keyword evidence="12" id="KW-1185">Reference proteome</keyword>
<evidence type="ECO:0000256" key="8">
    <source>
        <dbReference type="ARBA" id="ARBA00023316"/>
    </source>
</evidence>
<feature type="active site" description="Proton donor/acceptor" evidence="9">
    <location>
        <position position="191"/>
    </location>
</feature>
<evidence type="ECO:0000313" key="12">
    <source>
        <dbReference type="Proteomes" id="UP000192266"/>
    </source>
</evidence>
<dbReference type="GO" id="GO:0006508">
    <property type="term" value="P:proteolysis"/>
    <property type="evidence" value="ECO:0007669"/>
    <property type="project" value="UniProtKB-KW"/>
</dbReference>
<dbReference type="PANTHER" id="PTHR43126:SF1">
    <property type="entry name" value="D-ALANYL-D-ALANINE DIPEPTIDASE"/>
    <property type="match status" value="1"/>
</dbReference>
<dbReference type="GO" id="GO:0008270">
    <property type="term" value="F:zinc ion binding"/>
    <property type="evidence" value="ECO:0007669"/>
    <property type="project" value="UniProtKB-UniRule"/>
</dbReference>
<dbReference type="PANTHER" id="PTHR43126">
    <property type="entry name" value="D-ALANYL-D-ALANINE DIPEPTIDASE"/>
    <property type="match status" value="1"/>
</dbReference>
<dbReference type="Gene3D" id="3.30.1380.10">
    <property type="match status" value="1"/>
</dbReference>
<name>A0A1W1VWG6_9BACT</name>
<reference evidence="11 12" key="1">
    <citation type="submission" date="2017-04" db="EMBL/GenBank/DDBJ databases">
        <authorList>
            <person name="Afonso C.L."/>
            <person name="Miller P.J."/>
            <person name="Scott M.A."/>
            <person name="Spackman E."/>
            <person name="Goraichik I."/>
            <person name="Dimitrov K.M."/>
            <person name="Suarez D.L."/>
            <person name="Swayne D.E."/>
        </authorList>
    </citation>
    <scope>NUCLEOTIDE SEQUENCE [LARGE SCALE GENOMIC DNA]</scope>
    <source>
        <strain evidence="11 12">DSM 11622</strain>
    </source>
</reference>
<protein>
    <recommendedName>
        <fullName evidence="9 10">D-alanyl-D-alanine dipeptidase</fullName>
        <shortName evidence="9 10">D-Ala-D-Ala dipeptidase</shortName>
        <ecNumber evidence="9 10">3.4.13.22</ecNumber>
    </recommendedName>
</protein>
<keyword evidence="2 9" id="KW-0645">Protease</keyword>
<dbReference type="PIRSF" id="PIRSF026671">
    <property type="entry name" value="AA_dipeptidase"/>
    <property type="match status" value="1"/>
</dbReference>
<dbReference type="CDD" id="cd14840">
    <property type="entry name" value="D-Ala-D-Ala_dipeptidase_Aad"/>
    <property type="match status" value="1"/>
</dbReference>
<dbReference type="AlphaFoldDB" id="A0A1W1VWG6"/>
<dbReference type="STRING" id="645990.SAMN00120144_1594"/>
<evidence type="ECO:0000256" key="1">
    <source>
        <dbReference type="ARBA" id="ARBA00001362"/>
    </source>
</evidence>
<evidence type="ECO:0000256" key="6">
    <source>
        <dbReference type="ARBA" id="ARBA00022997"/>
    </source>
</evidence>
<evidence type="ECO:0000256" key="4">
    <source>
        <dbReference type="ARBA" id="ARBA00022801"/>
    </source>
</evidence>
<evidence type="ECO:0000256" key="10">
    <source>
        <dbReference type="PIRNR" id="PIRNR026671"/>
    </source>
</evidence>
<keyword evidence="4 9" id="KW-0378">Hydrolase</keyword>
<evidence type="ECO:0000256" key="3">
    <source>
        <dbReference type="ARBA" id="ARBA00022723"/>
    </source>
</evidence>
<sequence length="215" mass="24375">MPPSELISNNMHGLRVVTTPDYYHRQVQETPESELVNLAEFIPGIMLDIRYATAANLLGRPLYQQPAAYLRRPAATALRAVQAELATVGIGLKVFDAYRPYSATVAFYDHVRDETYAAPPWRGSRHNRGCAVDVTLVSLSTGESLMMPTDFDELTPAAHADFSQAPILALLNRAVLRAVMRRHYFQHCPDEWWHFDHKCWEDYDLLDLEFAALQA</sequence>
<feature type="binding site" evidence="9">
    <location>
        <position position="133"/>
    </location>
    <ligand>
        <name>Zn(2+)</name>
        <dbReference type="ChEBI" id="CHEBI:29105"/>
        <note>catalytic</note>
    </ligand>
</feature>
<feature type="binding site" evidence="9">
    <location>
        <position position="194"/>
    </location>
    <ligand>
        <name>Zn(2+)</name>
        <dbReference type="ChEBI" id="CHEBI:29105"/>
        <note>catalytic</note>
    </ligand>
</feature>
<dbReference type="InterPro" id="IPR000755">
    <property type="entry name" value="A_A_dipeptidase"/>
</dbReference>
<keyword evidence="7 9" id="KW-0482">Metalloprotease</keyword>
<dbReference type="HAMAP" id="MF_01924">
    <property type="entry name" value="A_A_dipeptidase"/>
    <property type="match status" value="1"/>
</dbReference>
<evidence type="ECO:0000313" key="11">
    <source>
        <dbReference type="EMBL" id="SMB97712.1"/>
    </source>
</evidence>
<evidence type="ECO:0000256" key="9">
    <source>
        <dbReference type="HAMAP-Rule" id="MF_01924"/>
    </source>
</evidence>
<keyword evidence="8 10" id="KW-0961">Cell wall biogenesis/degradation</keyword>
<dbReference type="RefSeq" id="WP_084446586.1">
    <property type="nucleotide sequence ID" value="NZ_FWWW01000076.1"/>
</dbReference>